<dbReference type="EMBL" id="CAKXAJ010023257">
    <property type="protein sequence ID" value="CAH2227605.1"/>
    <property type="molecule type" value="Genomic_DNA"/>
</dbReference>
<evidence type="ECO:0000313" key="2">
    <source>
        <dbReference type="Proteomes" id="UP000838756"/>
    </source>
</evidence>
<dbReference type="AlphaFoldDB" id="A0A8S4QYX7"/>
<comment type="caution">
    <text evidence="1">The sequence shown here is derived from an EMBL/GenBank/DDBJ whole genome shotgun (WGS) entry which is preliminary data.</text>
</comment>
<evidence type="ECO:0000313" key="1">
    <source>
        <dbReference type="EMBL" id="CAH2227605.1"/>
    </source>
</evidence>
<organism evidence="1 2">
    <name type="scientific">Pararge aegeria aegeria</name>
    <dbReference type="NCBI Taxonomy" id="348720"/>
    <lineage>
        <taxon>Eukaryota</taxon>
        <taxon>Metazoa</taxon>
        <taxon>Ecdysozoa</taxon>
        <taxon>Arthropoda</taxon>
        <taxon>Hexapoda</taxon>
        <taxon>Insecta</taxon>
        <taxon>Pterygota</taxon>
        <taxon>Neoptera</taxon>
        <taxon>Endopterygota</taxon>
        <taxon>Lepidoptera</taxon>
        <taxon>Glossata</taxon>
        <taxon>Ditrysia</taxon>
        <taxon>Papilionoidea</taxon>
        <taxon>Nymphalidae</taxon>
        <taxon>Satyrinae</taxon>
        <taxon>Satyrini</taxon>
        <taxon>Parargina</taxon>
        <taxon>Pararge</taxon>
    </lineage>
</organism>
<feature type="non-terminal residue" evidence="1">
    <location>
        <position position="64"/>
    </location>
</feature>
<dbReference type="Proteomes" id="UP000838756">
    <property type="component" value="Unassembled WGS sequence"/>
</dbReference>
<feature type="non-terminal residue" evidence="1">
    <location>
        <position position="1"/>
    </location>
</feature>
<keyword evidence="2" id="KW-1185">Reference proteome</keyword>
<accession>A0A8S4QYX7</accession>
<sequence>MIRNSKFNLRVDYQRCENETVHSTVFSLADRDGVATAGGRPGISRLERRRRRSGPHQIFLIEQL</sequence>
<protein>
    <submittedName>
        <fullName evidence="1">Jg23006 protein</fullName>
    </submittedName>
</protein>
<gene>
    <name evidence="1" type="primary">jg23006</name>
    <name evidence="1" type="ORF">PAEG_LOCUS7983</name>
</gene>
<proteinExistence type="predicted"/>
<name>A0A8S4QYX7_9NEOP</name>
<reference evidence="1" key="1">
    <citation type="submission" date="2022-03" db="EMBL/GenBank/DDBJ databases">
        <authorList>
            <person name="Lindestad O."/>
        </authorList>
    </citation>
    <scope>NUCLEOTIDE SEQUENCE</scope>
</reference>